<dbReference type="EMBL" id="FN649760">
    <property type="protein sequence ID" value="CBJ29135.1"/>
    <property type="molecule type" value="Genomic_DNA"/>
</dbReference>
<name>D7FJN3_ECTSI</name>
<keyword evidence="2" id="KW-1185">Reference proteome</keyword>
<protein>
    <submittedName>
        <fullName evidence="1">Uncharacterized protein</fullName>
    </submittedName>
</protein>
<evidence type="ECO:0000313" key="2">
    <source>
        <dbReference type="Proteomes" id="UP000002630"/>
    </source>
</evidence>
<dbReference type="Proteomes" id="UP000002630">
    <property type="component" value="Unassembled WGS sequence"/>
</dbReference>
<organism evidence="1 2">
    <name type="scientific">Ectocarpus siliculosus</name>
    <name type="common">Brown alga</name>
    <name type="synonym">Conferva siliculosa</name>
    <dbReference type="NCBI Taxonomy" id="2880"/>
    <lineage>
        <taxon>Eukaryota</taxon>
        <taxon>Sar</taxon>
        <taxon>Stramenopiles</taxon>
        <taxon>Ochrophyta</taxon>
        <taxon>PX clade</taxon>
        <taxon>Phaeophyceae</taxon>
        <taxon>Ectocarpales</taxon>
        <taxon>Ectocarpaceae</taxon>
        <taxon>Ectocarpus</taxon>
    </lineage>
</organism>
<dbReference type="InParanoid" id="D7FJN3"/>
<evidence type="ECO:0000313" key="1">
    <source>
        <dbReference type="EMBL" id="CBJ29135.1"/>
    </source>
</evidence>
<dbReference type="AlphaFoldDB" id="D7FJN3"/>
<proteinExistence type="predicted"/>
<gene>
    <name evidence="1" type="ORF">Esi_0135_0035</name>
</gene>
<accession>D7FJN3</accession>
<sequence length="91" mass="10321">MTSETCMGHCSAYQYYGTQYSTESWLVHKRPAKYIVQGSWCYDVPYSMVVARFGEDRPPSTTLVKWTTCVCCSHPPATEMPSCLVPVIFSH</sequence>
<reference evidence="1 2" key="1">
    <citation type="journal article" date="2010" name="Nature">
        <title>The Ectocarpus genome and the independent evolution of multicellularity in brown algae.</title>
        <authorList>
            <person name="Cock J.M."/>
            <person name="Sterck L."/>
            <person name="Rouze P."/>
            <person name="Scornet D."/>
            <person name="Allen A.E."/>
            <person name="Amoutzias G."/>
            <person name="Anthouard V."/>
            <person name="Artiguenave F."/>
            <person name="Aury J.M."/>
            <person name="Badger J.H."/>
            <person name="Beszteri B."/>
            <person name="Billiau K."/>
            <person name="Bonnet E."/>
            <person name="Bothwell J.H."/>
            <person name="Bowler C."/>
            <person name="Boyen C."/>
            <person name="Brownlee C."/>
            <person name="Carrano C.J."/>
            <person name="Charrier B."/>
            <person name="Cho G.Y."/>
            <person name="Coelho S.M."/>
            <person name="Collen J."/>
            <person name="Corre E."/>
            <person name="Da Silva C."/>
            <person name="Delage L."/>
            <person name="Delaroque N."/>
            <person name="Dittami S.M."/>
            <person name="Doulbeau S."/>
            <person name="Elias M."/>
            <person name="Farnham G."/>
            <person name="Gachon C.M."/>
            <person name="Gschloessl B."/>
            <person name="Heesch S."/>
            <person name="Jabbari K."/>
            <person name="Jubin C."/>
            <person name="Kawai H."/>
            <person name="Kimura K."/>
            <person name="Kloareg B."/>
            <person name="Kupper F.C."/>
            <person name="Lang D."/>
            <person name="Le Bail A."/>
            <person name="Leblanc C."/>
            <person name="Lerouge P."/>
            <person name="Lohr M."/>
            <person name="Lopez P.J."/>
            <person name="Martens C."/>
            <person name="Maumus F."/>
            <person name="Michel G."/>
            <person name="Miranda-Saavedra D."/>
            <person name="Morales J."/>
            <person name="Moreau H."/>
            <person name="Motomura T."/>
            <person name="Nagasato C."/>
            <person name="Napoli C.A."/>
            <person name="Nelson D.R."/>
            <person name="Nyvall-Collen P."/>
            <person name="Peters A.F."/>
            <person name="Pommier C."/>
            <person name="Potin P."/>
            <person name="Poulain J."/>
            <person name="Quesneville H."/>
            <person name="Read B."/>
            <person name="Rensing S.A."/>
            <person name="Ritter A."/>
            <person name="Rousvoal S."/>
            <person name="Samanta M."/>
            <person name="Samson G."/>
            <person name="Schroeder D.C."/>
            <person name="Segurens B."/>
            <person name="Strittmatter M."/>
            <person name="Tonon T."/>
            <person name="Tregear J.W."/>
            <person name="Valentin K."/>
            <person name="von Dassow P."/>
            <person name="Yamagishi T."/>
            <person name="Van de Peer Y."/>
            <person name="Wincker P."/>
        </authorList>
    </citation>
    <scope>NUCLEOTIDE SEQUENCE [LARGE SCALE GENOMIC DNA]</scope>
    <source>
        <strain evidence="2">Ec32 / CCAP1310/4</strain>
    </source>
</reference>